<reference evidence="2" key="1">
    <citation type="journal article" date="2022" name="Mol. Ecol. Resour.">
        <title>The genomes of chicory, endive, great burdock and yacon provide insights into Asteraceae palaeo-polyploidization history and plant inulin production.</title>
        <authorList>
            <person name="Fan W."/>
            <person name="Wang S."/>
            <person name="Wang H."/>
            <person name="Wang A."/>
            <person name="Jiang F."/>
            <person name="Liu H."/>
            <person name="Zhao H."/>
            <person name="Xu D."/>
            <person name="Zhang Y."/>
        </authorList>
    </citation>
    <scope>NUCLEOTIDE SEQUENCE [LARGE SCALE GENOMIC DNA]</scope>
    <source>
        <strain evidence="2">cv. Niubang</strain>
    </source>
</reference>
<dbReference type="EMBL" id="CM042064">
    <property type="protein sequence ID" value="KAI3665597.1"/>
    <property type="molecule type" value="Genomic_DNA"/>
</dbReference>
<evidence type="ECO:0000313" key="2">
    <source>
        <dbReference type="Proteomes" id="UP001055879"/>
    </source>
</evidence>
<proteinExistence type="predicted"/>
<sequence length="142" mass="15960">MTMSKISKKKKNDECLKKNRVLITVNVIGSPGPLRLLVNEDDTVSTVIESSLKLYARGGRLPILGSDFKNFILYLSNARSDALNSSEAIGLSGGRIFVMSKKKIGEQMTEARSDMITRQTDVRRWKSWLNNLNKLSFKVISH</sequence>
<protein>
    <submittedName>
        <fullName evidence="1">Uncharacterized protein</fullName>
    </submittedName>
</protein>
<gene>
    <name evidence="1" type="ORF">L6452_44224</name>
</gene>
<evidence type="ECO:0000313" key="1">
    <source>
        <dbReference type="EMBL" id="KAI3665597.1"/>
    </source>
</evidence>
<dbReference type="Proteomes" id="UP001055879">
    <property type="component" value="Linkage Group LG18"/>
</dbReference>
<organism evidence="1 2">
    <name type="scientific">Arctium lappa</name>
    <name type="common">Greater burdock</name>
    <name type="synonym">Lappa major</name>
    <dbReference type="NCBI Taxonomy" id="4217"/>
    <lineage>
        <taxon>Eukaryota</taxon>
        <taxon>Viridiplantae</taxon>
        <taxon>Streptophyta</taxon>
        <taxon>Embryophyta</taxon>
        <taxon>Tracheophyta</taxon>
        <taxon>Spermatophyta</taxon>
        <taxon>Magnoliopsida</taxon>
        <taxon>eudicotyledons</taxon>
        <taxon>Gunneridae</taxon>
        <taxon>Pentapetalae</taxon>
        <taxon>asterids</taxon>
        <taxon>campanulids</taxon>
        <taxon>Asterales</taxon>
        <taxon>Asteraceae</taxon>
        <taxon>Carduoideae</taxon>
        <taxon>Cardueae</taxon>
        <taxon>Arctiinae</taxon>
        <taxon>Arctium</taxon>
    </lineage>
</organism>
<reference evidence="1 2" key="2">
    <citation type="journal article" date="2022" name="Mol. Ecol. Resour.">
        <title>The genomes of chicory, endive, great burdock and yacon provide insights into Asteraceae paleo-polyploidization history and plant inulin production.</title>
        <authorList>
            <person name="Fan W."/>
            <person name="Wang S."/>
            <person name="Wang H."/>
            <person name="Wang A."/>
            <person name="Jiang F."/>
            <person name="Liu H."/>
            <person name="Zhao H."/>
            <person name="Xu D."/>
            <person name="Zhang Y."/>
        </authorList>
    </citation>
    <scope>NUCLEOTIDE SEQUENCE [LARGE SCALE GENOMIC DNA]</scope>
    <source>
        <strain evidence="2">cv. Niubang</strain>
    </source>
</reference>
<keyword evidence="2" id="KW-1185">Reference proteome</keyword>
<accession>A0ACB8XF66</accession>
<comment type="caution">
    <text evidence="1">The sequence shown here is derived from an EMBL/GenBank/DDBJ whole genome shotgun (WGS) entry which is preliminary data.</text>
</comment>
<name>A0ACB8XF66_ARCLA</name>